<dbReference type="RefSeq" id="WP_290259277.1">
    <property type="nucleotide sequence ID" value="NZ_JAUFQG010000004.1"/>
</dbReference>
<keyword evidence="1" id="KW-0732">Signal</keyword>
<comment type="caution">
    <text evidence="2">The sequence shown here is derived from an EMBL/GenBank/DDBJ whole genome shotgun (WGS) entry which is preliminary data.</text>
</comment>
<dbReference type="Proteomes" id="UP001595840">
    <property type="component" value="Unassembled WGS sequence"/>
</dbReference>
<keyword evidence="3" id="KW-1185">Reference proteome</keyword>
<organism evidence="2 3">
    <name type="scientific">Simiduia curdlanivorans</name>
    <dbReference type="NCBI Taxonomy" id="1492769"/>
    <lineage>
        <taxon>Bacteria</taxon>
        <taxon>Pseudomonadati</taxon>
        <taxon>Pseudomonadota</taxon>
        <taxon>Gammaproteobacteria</taxon>
        <taxon>Cellvibrionales</taxon>
        <taxon>Cellvibrionaceae</taxon>
        <taxon>Simiduia</taxon>
    </lineage>
</organism>
<name>A0ABV8V454_9GAMM</name>
<feature type="chain" id="PRO_5047224872" evidence="1">
    <location>
        <begin position="30"/>
        <end position="311"/>
    </location>
</feature>
<feature type="signal peptide" evidence="1">
    <location>
        <begin position="1"/>
        <end position="29"/>
    </location>
</feature>
<accession>A0ABV8V454</accession>
<gene>
    <name evidence="2" type="ORF">ACFOX3_10175</name>
</gene>
<dbReference type="Pfam" id="PF13557">
    <property type="entry name" value="Phenol_MetA_deg"/>
    <property type="match status" value="1"/>
</dbReference>
<evidence type="ECO:0000313" key="2">
    <source>
        <dbReference type="EMBL" id="MFC4362671.1"/>
    </source>
</evidence>
<sequence>MLGFKKVPRQCRIAVSLLLLAMQATPSFAVEPQPRMWSHLPMDRNFAGIAFAHTDADIAFDPTLKLEDVKMSLDVVAAKYIRSFEAFGKSARVDVTQPFMRGKWSGLLDGSPASTSRQGFGDTFVRFSTNLYGAPPLAGKAFGAYRAGAQSETIVGAGVVFRLPTGDYHSDKLINLGQNRYAIRPQLGVTHSRGPWSAEITGEIGFYGDNDDFFGGKTLSQKPLYIMHAHLIRSFSPGQWLALSMGYDYGGENQVNGVEKNDDKRDTGWKLSYVHPLNRATSVNISYLNIDTKNATGMHSNTLVAALSLAW</sequence>
<dbReference type="InterPro" id="IPR025737">
    <property type="entry name" value="FApF"/>
</dbReference>
<protein>
    <submittedName>
        <fullName evidence="2">Transporter</fullName>
    </submittedName>
</protein>
<evidence type="ECO:0000256" key="1">
    <source>
        <dbReference type="SAM" id="SignalP"/>
    </source>
</evidence>
<dbReference type="EMBL" id="JBHSCX010000008">
    <property type="protein sequence ID" value="MFC4362671.1"/>
    <property type="molecule type" value="Genomic_DNA"/>
</dbReference>
<evidence type="ECO:0000313" key="3">
    <source>
        <dbReference type="Proteomes" id="UP001595840"/>
    </source>
</evidence>
<proteinExistence type="predicted"/>
<reference evidence="3" key="1">
    <citation type="journal article" date="2019" name="Int. J. Syst. Evol. Microbiol.">
        <title>The Global Catalogue of Microorganisms (GCM) 10K type strain sequencing project: providing services to taxonomists for standard genome sequencing and annotation.</title>
        <authorList>
            <consortium name="The Broad Institute Genomics Platform"/>
            <consortium name="The Broad Institute Genome Sequencing Center for Infectious Disease"/>
            <person name="Wu L."/>
            <person name="Ma J."/>
        </authorList>
    </citation>
    <scope>NUCLEOTIDE SEQUENCE [LARGE SCALE GENOMIC DNA]</scope>
    <source>
        <strain evidence="3">CECT 8570</strain>
    </source>
</reference>